<sequence length="140" mass="14802">MATFTFELVSPERLVFSGAVTWVDVPGAEGDFSVGAGHAPFIAMLRPGILTIRGEGAAKRLFVRGGFAEANPTSLTVLAERATPVEEIDVAQLRQLIKDAEEDLADARTDEARQKATVMLGDLKQVVEALGHGATGGTTH</sequence>
<keyword evidence="9 10" id="KW-0066">ATP synthesis</keyword>
<evidence type="ECO:0000313" key="14">
    <source>
        <dbReference type="EMBL" id="TCT01032.1"/>
    </source>
</evidence>
<feature type="coiled-coil region" evidence="12">
    <location>
        <begin position="90"/>
        <end position="117"/>
    </location>
</feature>
<dbReference type="NCBIfam" id="TIGR01216">
    <property type="entry name" value="ATP_synt_epsi"/>
    <property type="match status" value="1"/>
</dbReference>
<keyword evidence="4 10" id="KW-0813">Transport</keyword>
<dbReference type="HAMAP" id="MF_00530">
    <property type="entry name" value="ATP_synth_epsil_bac"/>
    <property type="match status" value="1"/>
</dbReference>
<dbReference type="AlphaFoldDB" id="A0A4R3LL60"/>
<dbReference type="PANTHER" id="PTHR13822:SF10">
    <property type="entry name" value="ATP SYNTHASE EPSILON CHAIN, CHLOROPLASTIC"/>
    <property type="match status" value="1"/>
</dbReference>
<dbReference type="Proteomes" id="UP000294664">
    <property type="component" value="Unassembled WGS sequence"/>
</dbReference>
<evidence type="ECO:0000256" key="6">
    <source>
        <dbReference type="ARBA" id="ARBA00023065"/>
    </source>
</evidence>
<evidence type="ECO:0000256" key="7">
    <source>
        <dbReference type="ARBA" id="ARBA00023136"/>
    </source>
</evidence>
<evidence type="ECO:0000256" key="5">
    <source>
        <dbReference type="ARBA" id="ARBA00022781"/>
    </source>
</evidence>
<comment type="function">
    <text evidence="1 10">Produces ATP from ADP in the presence of a proton gradient across the membrane.</text>
</comment>
<dbReference type="GO" id="GO:0005886">
    <property type="term" value="C:plasma membrane"/>
    <property type="evidence" value="ECO:0007669"/>
    <property type="project" value="UniProtKB-SubCell"/>
</dbReference>
<dbReference type="NCBIfam" id="NF001851">
    <property type="entry name" value="PRK00571.2-4"/>
    <property type="match status" value="1"/>
</dbReference>
<dbReference type="InterPro" id="IPR036771">
    <property type="entry name" value="ATPsynth_dsu/esu_N"/>
</dbReference>
<keyword evidence="12" id="KW-0175">Coiled coil</keyword>
<feature type="domain" description="ATP synthase F1 complex delta/epsilon subunit N-terminal" evidence="13">
    <location>
        <begin position="4"/>
        <end position="82"/>
    </location>
</feature>
<keyword evidence="15" id="KW-1185">Reference proteome</keyword>
<evidence type="ECO:0000256" key="3">
    <source>
        <dbReference type="ARBA" id="ARBA00005712"/>
    </source>
</evidence>
<evidence type="ECO:0000256" key="10">
    <source>
        <dbReference type="HAMAP-Rule" id="MF_00530"/>
    </source>
</evidence>
<dbReference type="InterPro" id="IPR001469">
    <property type="entry name" value="ATP_synth_F1_dsu/esu"/>
</dbReference>
<dbReference type="Gene3D" id="2.60.15.10">
    <property type="entry name" value="F0F1 ATP synthase delta/epsilon subunit, N-terminal"/>
    <property type="match status" value="1"/>
</dbReference>
<organism evidence="14 15">
    <name type="scientific">Aquabacter spiritensis</name>
    <dbReference type="NCBI Taxonomy" id="933073"/>
    <lineage>
        <taxon>Bacteria</taxon>
        <taxon>Pseudomonadati</taxon>
        <taxon>Pseudomonadota</taxon>
        <taxon>Alphaproteobacteria</taxon>
        <taxon>Hyphomicrobiales</taxon>
        <taxon>Xanthobacteraceae</taxon>
        <taxon>Aquabacter</taxon>
    </lineage>
</organism>
<proteinExistence type="inferred from homology"/>
<dbReference type="GO" id="GO:0046933">
    <property type="term" value="F:proton-transporting ATP synthase activity, rotational mechanism"/>
    <property type="evidence" value="ECO:0007669"/>
    <property type="project" value="UniProtKB-UniRule"/>
</dbReference>
<evidence type="ECO:0000256" key="8">
    <source>
        <dbReference type="ARBA" id="ARBA00023196"/>
    </source>
</evidence>
<protein>
    <recommendedName>
        <fullName evidence="10">ATP synthase epsilon chain</fullName>
    </recommendedName>
    <alternativeName>
        <fullName evidence="10">ATP synthase F1 sector epsilon subunit</fullName>
    </alternativeName>
    <alternativeName>
        <fullName evidence="10">F-ATPase epsilon subunit</fullName>
    </alternativeName>
</protein>
<dbReference type="PANTHER" id="PTHR13822">
    <property type="entry name" value="ATP SYNTHASE DELTA/EPSILON CHAIN"/>
    <property type="match status" value="1"/>
</dbReference>
<name>A0A4R3LL60_9HYPH</name>
<dbReference type="CDD" id="cd12152">
    <property type="entry name" value="F1-ATPase_delta"/>
    <property type="match status" value="1"/>
</dbReference>
<dbReference type="GO" id="GO:0012505">
    <property type="term" value="C:endomembrane system"/>
    <property type="evidence" value="ECO:0007669"/>
    <property type="project" value="UniProtKB-SubCell"/>
</dbReference>
<comment type="similarity">
    <text evidence="3 10 11">Belongs to the ATPase epsilon chain family.</text>
</comment>
<comment type="subcellular location">
    <subcellularLocation>
        <location evidence="10">Cell membrane</location>
        <topology evidence="10">Peripheral membrane protein</topology>
    </subcellularLocation>
    <subcellularLocation>
        <location evidence="2">Endomembrane system</location>
        <topology evidence="2">Peripheral membrane protein</topology>
    </subcellularLocation>
</comment>
<evidence type="ECO:0000259" key="13">
    <source>
        <dbReference type="Pfam" id="PF02823"/>
    </source>
</evidence>
<dbReference type="GO" id="GO:0045259">
    <property type="term" value="C:proton-transporting ATP synthase complex"/>
    <property type="evidence" value="ECO:0007669"/>
    <property type="project" value="UniProtKB-KW"/>
</dbReference>
<evidence type="ECO:0000313" key="15">
    <source>
        <dbReference type="Proteomes" id="UP000294664"/>
    </source>
</evidence>
<evidence type="ECO:0000256" key="2">
    <source>
        <dbReference type="ARBA" id="ARBA00004184"/>
    </source>
</evidence>
<keyword evidence="10" id="KW-1003">Cell membrane</keyword>
<dbReference type="Pfam" id="PF02823">
    <property type="entry name" value="ATP-synt_DE_N"/>
    <property type="match status" value="1"/>
</dbReference>
<gene>
    <name evidence="10" type="primary">atpC</name>
    <name evidence="14" type="ORF">EDC64_1191</name>
</gene>
<comment type="subunit">
    <text evidence="10 11">F-type ATPases have 2 components, CF(1) - the catalytic core - and CF(0) - the membrane proton channel. CF(1) has five subunits: alpha(3), beta(3), gamma(1), delta(1), epsilon(1). CF(0) has three main subunits: a, b and c.</text>
</comment>
<accession>A0A4R3LL60</accession>
<dbReference type="InterPro" id="IPR020546">
    <property type="entry name" value="ATP_synth_F1_dsu/esu_N"/>
</dbReference>
<dbReference type="SUPFAM" id="SSF51344">
    <property type="entry name" value="Epsilon subunit of F1F0-ATP synthase N-terminal domain"/>
    <property type="match status" value="1"/>
</dbReference>
<reference evidence="14 15" key="1">
    <citation type="submission" date="2019-03" db="EMBL/GenBank/DDBJ databases">
        <title>Genomic Encyclopedia of Type Strains, Phase IV (KMG-IV): sequencing the most valuable type-strain genomes for metagenomic binning, comparative biology and taxonomic classification.</title>
        <authorList>
            <person name="Goeker M."/>
        </authorList>
    </citation>
    <scope>NUCLEOTIDE SEQUENCE [LARGE SCALE GENOMIC DNA]</scope>
    <source>
        <strain evidence="14 15">DSM 9035</strain>
    </source>
</reference>
<evidence type="ECO:0000256" key="9">
    <source>
        <dbReference type="ARBA" id="ARBA00023310"/>
    </source>
</evidence>
<keyword evidence="7 10" id="KW-0472">Membrane</keyword>
<dbReference type="OrthoDB" id="9799969at2"/>
<dbReference type="EMBL" id="SMAI01000019">
    <property type="protein sequence ID" value="TCT01032.1"/>
    <property type="molecule type" value="Genomic_DNA"/>
</dbReference>
<evidence type="ECO:0000256" key="12">
    <source>
        <dbReference type="SAM" id="Coils"/>
    </source>
</evidence>
<keyword evidence="8 10" id="KW-0139">CF(1)</keyword>
<dbReference type="RefSeq" id="WP_132035388.1">
    <property type="nucleotide sequence ID" value="NZ_SMAI01000019.1"/>
</dbReference>
<keyword evidence="5 10" id="KW-0375">Hydrogen ion transport</keyword>
<dbReference type="GO" id="GO:0005524">
    <property type="term" value="F:ATP binding"/>
    <property type="evidence" value="ECO:0007669"/>
    <property type="project" value="UniProtKB-UniRule"/>
</dbReference>
<evidence type="ECO:0000256" key="1">
    <source>
        <dbReference type="ARBA" id="ARBA00003543"/>
    </source>
</evidence>
<evidence type="ECO:0000256" key="4">
    <source>
        <dbReference type="ARBA" id="ARBA00022448"/>
    </source>
</evidence>
<comment type="caution">
    <text evidence="14">The sequence shown here is derived from an EMBL/GenBank/DDBJ whole genome shotgun (WGS) entry which is preliminary data.</text>
</comment>
<keyword evidence="6 10" id="KW-0406">Ion transport</keyword>
<evidence type="ECO:0000256" key="11">
    <source>
        <dbReference type="RuleBase" id="RU003656"/>
    </source>
</evidence>